<accession>A0AA95KFN7</accession>
<evidence type="ECO:0000313" key="3">
    <source>
        <dbReference type="EMBL" id="WGZ91081.1"/>
    </source>
</evidence>
<evidence type="ECO:0000256" key="1">
    <source>
        <dbReference type="HAMAP-Rule" id="MF_00386"/>
    </source>
</evidence>
<comment type="function">
    <text evidence="1">Could be involved in insertion of integral membrane proteins into the membrane.</text>
</comment>
<dbReference type="Pfam" id="PF01809">
    <property type="entry name" value="YidD"/>
    <property type="match status" value="1"/>
</dbReference>
<sequence length="97" mass="10900">MKRILITLIRGYQLFISPLLGSNCRFYPTCSHYAKEALEKHGAAKGGWLALKRIGRCHPWHEGGVDLVPEPTANTCHCQNHQHPHSHADTKSPPTHK</sequence>
<feature type="region of interest" description="Disordered" evidence="2">
    <location>
        <begin position="76"/>
        <end position="97"/>
    </location>
</feature>
<reference evidence="3" key="1">
    <citation type="journal article" date="2023" name="Int. J. Mol. Sci.">
        <title>Metagenomics Revealed a New Genus 'Candidatus Thiocaldithrix dubininis' gen. nov., sp. nov. and a New Species 'Candidatus Thiothrix putei' sp. nov. in the Family Thiotrichaceae, Some Members of Which Have Traits of Both Na+- and H+-Motive Energetics.</title>
        <authorList>
            <person name="Ravin N.V."/>
            <person name="Muntyan M.S."/>
            <person name="Smolyakov D.D."/>
            <person name="Rudenko T.S."/>
            <person name="Beletsky A.V."/>
            <person name="Mardanov A.V."/>
            <person name="Grabovich M.Y."/>
        </authorList>
    </citation>
    <scope>NUCLEOTIDE SEQUENCE</scope>
    <source>
        <strain evidence="3">GKL-01</strain>
    </source>
</reference>
<proteinExistence type="inferred from homology"/>
<keyword evidence="1" id="KW-1003">Cell membrane</keyword>
<dbReference type="AlphaFoldDB" id="A0AA95KFN7"/>
<dbReference type="NCBIfam" id="TIGR00278">
    <property type="entry name" value="membrane protein insertion efficiency factor YidD"/>
    <property type="match status" value="1"/>
</dbReference>
<protein>
    <recommendedName>
        <fullName evidence="1">Putative membrane protein insertion efficiency factor</fullName>
    </recommendedName>
</protein>
<dbReference type="KEGG" id="tdu:QJT80_01095"/>
<dbReference type="Proteomes" id="UP001300672">
    <property type="component" value="Chromosome"/>
</dbReference>
<dbReference type="InterPro" id="IPR002696">
    <property type="entry name" value="Membr_insert_effic_factor_YidD"/>
</dbReference>
<reference evidence="3" key="2">
    <citation type="submission" date="2023-04" db="EMBL/GenBank/DDBJ databases">
        <authorList>
            <person name="Beletskiy A.V."/>
            <person name="Mardanov A.V."/>
            <person name="Ravin N.V."/>
        </authorList>
    </citation>
    <scope>NUCLEOTIDE SEQUENCE</scope>
    <source>
        <strain evidence="3">GKL-01</strain>
    </source>
</reference>
<comment type="subcellular location">
    <subcellularLocation>
        <location evidence="1">Cell membrane</location>
        <topology evidence="1">Peripheral membrane protein</topology>
        <orientation evidence="1">Cytoplasmic side</orientation>
    </subcellularLocation>
</comment>
<gene>
    <name evidence="3" type="primary">yidD</name>
    <name evidence="3" type="ORF">QJT80_01095</name>
</gene>
<comment type="similarity">
    <text evidence="1">Belongs to the UPF0161 family.</text>
</comment>
<evidence type="ECO:0000256" key="2">
    <source>
        <dbReference type="SAM" id="MobiDB-lite"/>
    </source>
</evidence>
<dbReference type="EMBL" id="CP124755">
    <property type="protein sequence ID" value="WGZ91081.1"/>
    <property type="molecule type" value="Genomic_DNA"/>
</dbReference>
<keyword evidence="1" id="KW-0472">Membrane</keyword>
<dbReference type="GO" id="GO:0005886">
    <property type="term" value="C:plasma membrane"/>
    <property type="evidence" value="ECO:0007669"/>
    <property type="project" value="UniProtKB-SubCell"/>
</dbReference>
<dbReference type="PANTHER" id="PTHR33383:SF1">
    <property type="entry name" value="MEMBRANE PROTEIN INSERTION EFFICIENCY FACTOR-RELATED"/>
    <property type="match status" value="1"/>
</dbReference>
<dbReference type="SMART" id="SM01234">
    <property type="entry name" value="Haemolytic"/>
    <property type="match status" value="1"/>
</dbReference>
<name>A0AA95KFN7_9GAMM</name>
<organism evidence="3">
    <name type="scientific">Candidatus Thiocaldithrix dubininis</name>
    <dbReference type="NCBI Taxonomy" id="3080823"/>
    <lineage>
        <taxon>Bacteria</taxon>
        <taxon>Pseudomonadati</taxon>
        <taxon>Pseudomonadota</taxon>
        <taxon>Gammaproteobacteria</taxon>
        <taxon>Thiotrichales</taxon>
        <taxon>Thiotrichaceae</taxon>
        <taxon>Candidatus Thiocaldithrix</taxon>
    </lineage>
</organism>
<dbReference type="PANTHER" id="PTHR33383">
    <property type="entry name" value="MEMBRANE PROTEIN INSERTION EFFICIENCY FACTOR-RELATED"/>
    <property type="match status" value="1"/>
</dbReference>
<dbReference type="HAMAP" id="MF_00386">
    <property type="entry name" value="UPF0161_YidD"/>
    <property type="match status" value="1"/>
</dbReference>